<reference evidence="1 2" key="1">
    <citation type="journal article" date="2018" name="Front. Plant Sci.">
        <title>Red Clover (Trifolium pratense) and Zigzag Clover (T. medium) - A Picture of Genomic Similarities and Differences.</title>
        <authorList>
            <person name="Dluhosova J."/>
            <person name="Istvanek J."/>
            <person name="Nedelnik J."/>
            <person name="Repkova J."/>
        </authorList>
    </citation>
    <scope>NUCLEOTIDE SEQUENCE [LARGE SCALE GENOMIC DNA]</scope>
    <source>
        <strain evidence="2">cv. 10/8</strain>
        <tissue evidence="1">Leaf</tissue>
    </source>
</reference>
<feature type="non-terminal residue" evidence="1">
    <location>
        <position position="1"/>
    </location>
</feature>
<dbReference type="Proteomes" id="UP000265520">
    <property type="component" value="Unassembled WGS sequence"/>
</dbReference>
<comment type="caution">
    <text evidence="1">The sequence shown here is derived from an EMBL/GenBank/DDBJ whole genome shotgun (WGS) entry which is preliminary data.</text>
</comment>
<sequence>HEKMAGARKLLAVAETCEFGISIEKALTVGSSRVSSEQRDSPLL</sequence>
<dbReference type="EMBL" id="LXQA010255039">
    <property type="protein sequence ID" value="MCI38374.1"/>
    <property type="molecule type" value="Genomic_DNA"/>
</dbReference>
<dbReference type="AlphaFoldDB" id="A0A392RQK5"/>
<name>A0A392RQK5_9FABA</name>
<protein>
    <submittedName>
        <fullName evidence="1">Uncharacterized protein</fullName>
    </submittedName>
</protein>
<proteinExistence type="predicted"/>
<accession>A0A392RQK5</accession>
<keyword evidence="2" id="KW-1185">Reference proteome</keyword>
<organism evidence="1 2">
    <name type="scientific">Trifolium medium</name>
    <dbReference type="NCBI Taxonomy" id="97028"/>
    <lineage>
        <taxon>Eukaryota</taxon>
        <taxon>Viridiplantae</taxon>
        <taxon>Streptophyta</taxon>
        <taxon>Embryophyta</taxon>
        <taxon>Tracheophyta</taxon>
        <taxon>Spermatophyta</taxon>
        <taxon>Magnoliopsida</taxon>
        <taxon>eudicotyledons</taxon>
        <taxon>Gunneridae</taxon>
        <taxon>Pentapetalae</taxon>
        <taxon>rosids</taxon>
        <taxon>fabids</taxon>
        <taxon>Fabales</taxon>
        <taxon>Fabaceae</taxon>
        <taxon>Papilionoideae</taxon>
        <taxon>50 kb inversion clade</taxon>
        <taxon>NPAAA clade</taxon>
        <taxon>Hologalegina</taxon>
        <taxon>IRL clade</taxon>
        <taxon>Trifolieae</taxon>
        <taxon>Trifolium</taxon>
    </lineage>
</organism>
<evidence type="ECO:0000313" key="2">
    <source>
        <dbReference type="Proteomes" id="UP000265520"/>
    </source>
</evidence>
<evidence type="ECO:0000313" key="1">
    <source>
        <dbReference type="EMBL" id="MCI38374.1"/>
    </source>
</evidence>